<gene>
    <name evidence="2" type="ORF">SAMN04487834_105911</name>
</gene>
<dbReference type="Pfam" id="PF06961">
    <property type="entry name" value="DUF1294"/>
    <property type="match status" value="1"/>
</dbReference>
<dbReference type="PIRSF" id="PIRSF002599">
    <property type="entry name" value="Cold_shock_A"/>
    <property type="match status" value="1"/>
</dbReference>
<dbReference type="OrthoDB" id="1698854at2"/>
<dbReference type="EMBL" id="FNYK01000059">
    <property type="protein sequence ID" value="SEJ12224.1"/>
    <property type="molecule type" value="Genomic_DNA"/>
</dbReference>
<evidence type="ECO:0000313" key="2">
    <source>
        <dbReference type="EMBL" id="SEJ12224.1"/>
    </source>
</evidence>
<dbReference type="InterPro" id="IPR012156">
    <property type="entry name" value="Cold_shock_CspA"/>
</dbReference>
<dbReference type="GO" id="GO:0003676">
    <property type="term" value="F:nucleic acid binding"/>
    <property type="evidence" value="ECO:0007669"/>
    <property type="project" value="InterPro"/>
</dbReference>
<dbReference type="InterPro" id="IPR010718">
    <property type="entry name" value="DUF1294"/>
</dbReference>
<feature type="transmembrane region" description="Helical" evidence="1">
    <location>
        <begin position="6"/>
        <end position="24"/>
    </location>
</feature>
<dbReference type="eggNOG" id="COG3326">
    <property type="taxonomic scope" value="Bacteria"/>
</dbReference>
<name>A0A1H6WAK0_9FIRM</name>
<feature type="transmembrane region" description="Helical" evidence="1">
    <location>
        <begin position="36"/>
        <end position="56"/>
    </location>
</feature>
<protein>
    <submittedName>
        <fullName evidence="2">Uncharacterized membrane protein YsdA, DUF1294 family</fullName>
    </submittedName>
</protein>
<sequence>MQPILIYYIIINIITYILFGVDKLKAKTHRWRIPEATLLFFCIIGGAFGGFAGMFSFHHKIRKNKFRYPVPLLTIIQLVLIYRCMH</sequence>
<proteinExistence type="predicted"/>
<evidence type="ECO:0000313" key="3">
    <source>
        <dbReference type="Proteomes" id="UP000183028"/>
    </source>
</evidence>
<accession>A0A1H6WAK0</accession>
<keyword evidence="1" id="KW-0472">Membrane</keyword>
<evidence type="ECO:0000256" key="1">
    <source>
        <dbReference type="SAM" id="Phobius"/>
    </source>
</evidence>
<reference evidence="3" key="1">
    <citation type="submission" date="2016-10" db="EMBL/GenBank/DDBJ databases">
        <authorList>
            <person name="Varghese N."/>
        </authorList>
    </citation>
    <scope>NUCLEOTIDE SEQUENCE [LARGE SCALE GENOMIC DNA]</scope>
    <source>
        <strain evidence="3">DSM 20406</strain>
    </source>
</reference>
<keyword evidence="1" id="KW-1133">Transmembrane helix</keyword>
<dbReference type="GeneID" id="54120640"/>
<keyword evidence="1" id="KW-0812">Transmembrane</keyword>
<dbReference type="RefSeq" id="WP_033163251.1">
    <property type="nucleotide sequence ID" value="NZ_CACVPP010000095.1"/>
</dbReference>
<dbReference type="AlphaFoldDB" id="A0A1H6WAK0"/>
<keyword evidence="3" id="KW-1185">Reference proteome</keyword>
<dbReference type="STRING" id="322505.SAMN04487836_11338"/>
<dbReference type="Proteomes" id="UP000183028">
    <property type="component" value="Unassembled WGS sequence"/>
</dbReference>
<organism evidence="2 3">
    <name type="scientific">Sharpea azabuensis</name>
    <dbReference type="NCBI Taxonomy" id="322505"/>
    <lineage>
        <taxon>Bacteria</taxon>
        <taxon>Bacillati</taxon>
        <taxon>Bacillota</taxon>
        <taxon>Erysipelotrichia</taxon>
        <taxon>Erysipelotrichales</taxon>
        <taxon>Coprobacillaceae</taxon>
        <taxon>Sharpea</taxon>
    </lineage>
</organism>